<proteinExistence type="predicted"/>
<sequence length="527" mass="59123">MRLAQSKHTYLAAAFVCVLSLSIPAAASDVPKDVPVKSLVDSANVLLAKGQSNDALQFFDAAIEREPSNYLTIFKRGTAYLSLGRTAQAADDFNRVLEMKPDFEAALLQRAKMKLRSGDWVGARSDFKSCPSDRRQELGDVDKAESFVYSAQLAYQKQDYHACTEAATEAISFSPGILSLRETRYKCRLAKGEVREAIGDLGHISTLSTALTEPHLHITNLFYYSLNDFDRAMTQIRKCLHFDPDSKPCKKPFRRLKAYNKSLNKAMEMRGRRQFIGAAKIIIGTTDEPGILTEIRDDIKTLREEGLMNDNSPNDLILQLVELVCEIYSEGNNDKRARPFCEETLQLNPNSIPAIINKAKRLMDEELFEEAIRELSHAKEQDGQNEKVHEYLQKAHVLLKKSKAKDYYKILGVDRDATSREIKTQYNKMVRQYHPDKLKLSGLTKDQAERKMEAINEAYEVLRDDELRARFDNGDDPNDQTQRNPFHQGGPFGGGFPGGGGQPFFFPGGGFPGGGGGGGGFKFQFQH</sequence>
<dbReference type="EMBL" id="ADOT01000154">
    <property type="protein sequence ID" value="EGX47377.1"/>
    <property type="molecule type" value="Genomic_DNA"/>
</dbReference>
<dbReference type="Gene3D" id="1.10.287.110">
    <property type="entry name" value="DnaJ domain"/>
    <property type="match status" value="1"/>
</dbReference>
<dbReference type="AlphaFoldDB" id="G1XHI9"/>
<dbReference type="InterPro" id="IPR011990">
    <property type="entry name" value="TPR-like_helical_dom_sf"/>
</dbReference>
<dbReference type="InterPro" id="IPR036869">
    <property type="entry name" value="J_dom_sf"/>
</dbReference>
<keyword evidence="5" id="KW-0256">Endoplasmic reticulum</keyword>
<dbReference type="SUPFAM" id="SSF46565">
    <property type="entry name" value="Chaperone J-domain"/>
    <property type="match status" value="1"/>
</dbReference>
<keyword evidence="4 7" id="KW-0802">TPR repeat</keyword>
<dbReference type="Pfam" id="PF00226">
    <property type="entry name" value="DnaJ"/>
    <property type="match status" value="1"/>
</dbReference>
<feature type="domain" description="J" evidence="10">
    <location>
        <begin position="406"/>
        <end position="475"/>
    </location>
</feature>
<reference evidence="11 12" key="1">
    <citation type="journal article" date="2011" name="PLoS Pathog.">
        <title>Genomic and proteomic analyses of the fungus Arthrobotrys oligospora provide insights into nematode-trap formation.</title>
        <authorList>
            <person name="Yang J."/>
            <person name="Wang L."/>
            <person name="Ji X."/>
            <person name="Feng Y."/>
            <person name="Li X."/>
            <person name="Zou C."/>
            <person name="Xu J."/>
            <person name="Ren Y."/>
            <person name="Mi Q."/>
            <person name="Wu J."/>
            <person name="Liu S."/>
            <person name="Liu Y."/>
            <person name="Huang X."/>
            <person name="Wang H."/>
            <person name="Niu X."/>
            <person name="Li J."/>
            <person name="Liang L."/>
            <person name="Luo Y."/>
            <person name="Ji K."/>
            <person name="Zhou W."/>
            <person name="Yu Z."/>
            <person name="Li G."/>
            <person name="Liu Y."/>
            <person name="Li L."/>
            <person name="Qiao M."/>
            <person name="Feng L."/>
            <person name="Zhang K.-Q."/>
        </authorList>
    </citation>
    <scope>NUCLEOTIDE SEQUENCE [LARGE SCALE GENOMIC DNA]</scope>
    <source>
        <strain evidence="12">ATCC 24927 / CBS 115.81 / DSM 1491</strain>
    </source>
</reference>
<evidence type="ECO:0000256" key="8">
    <source>
        <dbReference type="SAM" id="MobiDB-lite"/>
    </source>
</evidence>
<evidence type="ECO:0000256" key="5">
    <source>
        <dbReference type="ARBA" id="ARBA00022824"/>
    </source>
</evidence>
<dbReference type="InterPro" id="IPR019734">
    <property type="entry name" value="TPR_rpt"/>
</dbReference>
<dbReference type="GO" id="GO:0005788">
    <property type="term" value="C:endoplasmic reticulum lumen"/>
    <property type="evidence" value="ECO:0007669"/>
    <property type="project" value="UniProtKB-SubCell"/>
</dbReference>
<dbReference type="STRING" id="756982.G1XHI9"/>
<dbReference type="PANTHER" id="PTHR44140:SF2">
    <property type="entry name" value="LD25575P"/>
    <property type="match status" value="1"/>
</dbReference>
<gene>
    <name evidence="11" type="ORF">AOL_s00083g470</name>
</gene>
<dbReference type="SMART" id="SM00028">
    <property type="entry name" value="TPR"/>
    <property type="match status" value="5"/>
</dbReference>
<dbReference type="PANTHER" id="PTHR44140">
    <property type="entry name" value="LD25575P"/>
    <property type="match status" value="1"/>
</dbReference>
<feature type="repeat" description="TPR" evidence="7">
    <location>
        <begin position="70"/>
        <end position="103"/>
    </location>
</feature>
<evidence type="ECO:0000259" key="10">
    <source>
        <dbReference type="PROSITE" id="PS50076"/>
    </source>
</evidence>
<dbReference type="InterPro" id="IPR051727">
    <property type="entry name" value="DnaJ_C3_Co-chaperones"/>
</dbReference>
<evidence type="ECO:0000256" key="3">
    <source>
        <dbReference type="ARBA" id="ARBA00022737"/>
    </source>
</evidence>
<dbReference type="PRINTS" id="PR00625">
    <property type="entry name" value="JDOMAIN"/>
</dbReference>
<dbReference type="InterPro" id="IPR001623">
    <property type="entry name" value="DnaJ_domain"/>
</dbReference>
<dbReference type="HOGENOM" id="CLU_015935_0_1_1"/>
<feature type="compositionally biased region" description="Gly residues" evidence="8">
    <location>
        <begin position="490"/>
        <end position="501"/>
    </location>
</feature>
<dbReference type="GeneID" id="22894880"/>
<dbReference type="SMART" id="SM00271">
    <property type="entry name" value="DnaJ"/>
    <property type="match status" value="1"/>
</dbReference>
<dbReference type="FunCoup" id="G1XHI9">
    <property type="interactions" value="71"/>
</dbReference>
<evidence type="ECO:0000256" key="7">
    <source>
        <dbReference type="PROSITE-ProRule" id="PRU00339"/>
    </source>
</evidence>
<feature type="repeat" description="TPR" evidence="7">
    <location>
        <begin position="36"/>
        <end position="69"/>
    </location>
</feature>
<feature type="region of interest" description="Disordered" evidence="8">
    <location>
        <begin position="470"/>
        <end position="501"/>
    </location>
</feature>
<evidence type="ECO:0000313" key="11">
    <source>
        <dbReference type="EMBL" id="EGX47377.1"/>
    </source>
</evidence>
<dbReference type="CDD" id="cd06257">
    <property type="entry name" value="DnaJ"/>
    <property type="match status" value="1"/>
</dbReference>
<keyword evidence="12" id="KW-1185">Reference proteome</keyword>
<dbReference type="GO" id="GO:0051787">
    <property type="term" value="F:misfolded protein binding"/>
    <property type="evidence" value="ECO:0007669"/>
    <property type="project" value="TreeGrafter"/>
</dbReference>
<evidence type="ECO:0000256" key="9">
    <source>
        <dbReference type="SAM" id="SignalP"/>
    </source>
</evidence>
<protein>
    <recommendedName>
        <fullName evidence="6">Tetratricopeptide repeat and J domain-containing co-chaperone DNJ1</fullName>
    </recommendedName>
</protein>
<dbReference type="OrthoDB" id="1726119at2759"/>
<dbReference type="OMA" id="PFAHFQH"/>
<comment type="caution">
    <text evidence="11">The sequence shown here is derived from an EMBL/GenBank/DDBJ whole genome shotgun (WGS) entry which is preliminary data.</text>
</comment>
<keyword evidence="2 9" id="KW-0732">Signal</keyword>
<dbReference type="eggNOG" id="KOG0624">
    <property type="taxonomic scope" value="Eukaryota"/>
</dbReference>
<dbReference type="SUPFAM" id="SSF48452">
    <property type="entry name" value="TPR-like"/>
    <property type="match status" value="2"/>
</dbReference>
<comment type="subcellular location">
    <subcellularLocation>
        <location evidence="1">Endoplasmic reticulum lumen</location>
    </subcellularLocation>
</comment>
<dbReference type="RefSeq" id="XP_011123951.1">
    <property type="nucleotide sequence ID" value="XM_011125649.1"/>
</dbReference>
<evidence type="ECO:0000256" key="1">
    <source>
        <dbReference type="ARBA" id="ARBA00004319"/>
    </source>
</evidence>
<evidence type="ECO:0000256" key="2">
    <source>
        <dbReference type="ARBA" id="ARBA00022729"/>
    </source>
</evidence>
<dbReference type="Pfam" id="PF13181">
    <property type="entry name" value="TPR_8"/>
    <property type="match status" value="1"/>
</dbReference>
<name>G1XHI9_ARTOA</name>
<dbReference type="GO" id="GO:0034975">
    <property type="term" value="P:protein folding in endoplasmic reticulum"/>
    <property type="evidence" value="ECO:0007669"/>
    <property type="project" value="TreeGrafter"/>
</dbReference>
<feature type="signal peptide" evidence="9">
    <location>
        <begin position="1"/>
        <end position="27"/>
    </location>
</feature>
<keyword evidence="3" id="KW-0677">Repeat</keyword>
<dbReference type="InParanoid" id="G1XHI9"/>
<evidence type="ECO:0000313" key="12">
    <source>
        <dbReference type="Proteomes" id="UP000008784"/>
    </source>
</evidence>
<dbReference type="GO" id="GO:0051087">
    <property type="term" value="F:protein-folding chaperone binding"/>
    <property type="evidence" value="ECO:0007669"/>
    <property type="project" value="TreeGrafter"/>
</dbReference>
<organism evidence="11 12">
    <name type="scientific">Arthrobotrys oligospora (strain ATCC 24927 / CBS 115.81 / DSM 1491)</name>
    <name type="common">Nematode-trapping fungus</name>
    <name type="synonym">Didymozoophaga oligospora</name>
    <dbReference type="NCBI Taxonomy" id="756982"/>
    <lineage>
        <taxon>Eukaryota</taxon>
        <taxon>Fungi</taxon>
        <taxon>Dikarya</taxon>
        <taxon>Ascomycota</taxon>
        <taxon>Pezizomycotina</taxon>
        <taxon>Orbiliomycetes</taxon>
        <taxon>Orbiliales</taxon>
        <taxon>Orbiliaceae</taxon>
        <taxon>Orbilia</taxon>
        <taxon>Orbilia oligospora</taxon>
    </lineage>
</organism>
<dbReference type="PROSITE" id="PS50076">
    <property type="entry name" value="DNAJ_2"/>
    <property type="match status" value="1"/>
</dbReference>
<dbReference type="Proteomes" id="UP000008784">
    <property type="component" value="Unassembled WGS sequence"/>
</dbReference>
<dbReference type="PROSITE" id="PS50005">
    <property type="entry name" value="TPR"/>
    <property type="match status" value="2"/>
</dbReference>
<dbReference type="Gene3D" id="1.25.40.10">
    <property type="entry name" value="Tetratricopeptide repeat domain"/>
    <property type="match status" value="1"/>
</dbReference>
<accession>G1XHI9</accession>
<feature type="chain" id="PRO_5003426287" description="Tetratricopeptide repeat and J domain-containing co-chaperone DNJ1" evidence="9">
    <location>
        <begin position="28"/>
        <end position="527"/>
    </location>
</feature>
<evidence type="ECO:0000256" key="4">
    <source>
        <dbReference type="ARBA" id="ARBA00022803"/>
    </source>
</evidence>
<evidence type="ECO:0000256" key="6">
    <source>
        <dbReference type="ARBA" id="ARBA00073740"/>
    </source>
</evidence>
<dbReference type="FunFam" id="1.25.40.10:FF:000224">
    <property type="entry name" value="DnaJ and TPR domain protein"/>
    <property type="match status" value="1"/>
</dbReference>